<dbReference type="SUPFAM" id="SSF88659">
    <property type="entry name" value="Sigma3 and sigma4 domains of RNA polymerase sigma factors"/>
    <property type="match status" value="1"/>
</dbReference>
<evidence type="ECO:0000256" key="3">
    <source>
        <dbReference type="ARBA" id="ARBA00023125"/>
    </source>
</evidence>
<protein>
    <submittedName>
        <fullName evidence="6">RNA polymerase, sigma 32 subunit, RpoH</fullName>
    </submittedName>
</protein>
<evidence type="ECO:0000256" key="1">
    <source>
        <dbReference type="ARBA" id="ARBA00023015"/>
    </source>
</evidence>
<reference evidence="7" key="2">
    <citation type="submission" date="2011-04" db="EMBL/GenBank/DDBJ databases">
        <title>The complete genome of chromosome of Treponema succinifaciens DSM 2489.</title>
        <authorList>
            <person name="Lucas S."/>
            <person name="Copeland A."/>
            <person name="Lapidus A."/>
            <person name="Bruce D."/>
            <person name="Goodwin L."/>
            <person name="Pitluck S."/>
            <person name="Peters L."/>
            <person name="Kyrpides N."/>
            <person name="Mavromatis K."/>
            <person name="Ivanova N."/>
            <person name="Ovchinnikova G."/>
            <person name="Teshima H."/>
            <person name="Detter J.C."/>
            <person name="Tapia R."/>
            <person name="Han C."/>
            <person name="Land M."/>
            <person name="Hauser L."/>
            <person name="Markowitz V."/>
            <person name="Cheng J.-F."/>
            <person name="Hugenholtz P."/>
            <person name="Woyke T."/>
            <person name="Wu D."/>
            <person name="Gronow S."/>
            <person name="Wellnitz S."/>
            <person name="Brambilla E."/>
            <person name="Klenk H.-P."/>
            <person name="Eisen J.A."/>
        </authorList>
    </citation>
    <scope>NUCLEOTIDE SEQUENCE [LARGE SCALE GENOMIC DNA]</scope>
    <source>
        <strain evidence="7">ATCC 33096 / DSM 2489 / 6091</strain>
    </source>
</reference>
<dbReference type="HOGENOM" id="CLU_014793_3_3_12"/>
<keyword evidence="4" id="KW-0804">Transcription</keyword>
<evidence type="ECO:0000256" key="2">
    <source>
        <dbReference type="ARBA" id="ARBA00023082"/>
    </source>
</evidence>
<dbReference type="NCBIfam" id="TIGR02937">
    <property type="entry name" value="sigma70-ECF"/>
    <property type="match status" value="1"/>
</dbReference>
<dbReference type="GO" id="GO:0016987">
    <property type="term" value="F:sigma factor activity"/>
    <property type="evidence" value="ECO:0007669"/>
    <property type="project" value="UniProtKB-KW"/>
</dbReference>
<evidence type="ECO:0000259" key="5">
    <source>
        <dbReference type="PROSITE" id="PS00716"/>
    </source>
</evidence>
<gene>
    <name evidence="6" type="ordered locus">Tresu_1636</name>
</gene>
<evidence type="ECO:0000256" key="4">
    <source>
        <dbReference type="ARBA" id="ARBA00023163"/>
    </source>
</evidence>
<dbReference type="PANTHER" id="PTHR30603:SF60">
    <property type="entry name" value="RNA POLYMERASE SIGMA FACTOR RPOD"/>
    <property type="match status" value="1"/>
</dbReference>
<dbReference type="GO" id="GO:0006352">
    <property type="term" value="P:DNA-templated transcription initiation"/>
    <property type="evidence" value="ECO:0007669"/>
    <property type="project" value="InterPro"/>
</dbReference>
<dbReference type="InterPro" id="IPR013324">
    <property type="entry name" value="RNA_pol_sigma_r3/r4-like"/>
</dbReference>
<dbReference type="Proteomes" id="UP000006852">
    <property type="component" value="Chromosome"/>
</dbReference>
<dbReference type="InterPro" id="IPR007627">
    <property type="entry name" value="RNA_pol_sigma70_r2"/>
</dbReference>
<organism evidence="6 7">
    <name type="scientific">Treponema succinifaciens (strain ATCC 33096 / DSM 2489 / 6091)</name>
    <dbReference type="NCBI Taxonomy" id="869209"/>
    <lineage>
        <taxon>Bacteria</taxon>
        <taxon>Pseudomonadati</taxon>
        <taxon>Spirochaetota</taxon>
        <taxon>Spirochaetia</taxon>
        <taxon>Spirochaetales</taxon>
        <taxon>Treponemataceae</taxon>
        <taxon>Treponema</taxon>
    </lineage>
</organism>
<dbReference type="Pfam" id="PF04545">
    <property type="entry name" value="Sigma70_r4"/>
    <property type="match status" value="1"/>
</dbReference>
<dbReference type="InterPro" id="IPR014284">
    <property type="entry name" value="RNA_pol_sigma-70_dom"/>
</dbReference>
<accession>F2NVU8</accession>
<keyword evidence="1" id="KW-0805">Transcription regulation</keyword>
<dbReference type="AlphaFoldDB" id="F2NVU8"/>
<dbReference type="EMBL" id="CP002631">
    <property type="protein sequence ID" value="AEB14535.1"/>
    <property type="molecule type" value="Genomic_DNA"/>
</dbReference>
<dbReference type="OrthoDB" id="274479at2"/>
<keyword evidence="2" id="KW-0731">Sigma factor</keyword>
<dbReference type="RefSeq" id="WP_013701816.1">
    <property type="nucleotide sequence ID" value="NC_015385.1"/>
</dbReference>
<dbReference type="Gene3D" id="1.10.10.10">
    <property type="entry name" value="Winged helix-like DNA-binding domain superfamily/Winged helix DNA-binding domain"/>
    <property type="match status" value="1"/>
</dbReference>
<dbReference type="GeneID" id="302998794"/>
<dbReference type="InterPro" id="IPR007630">
    <property type="entry name" value="RNA_pol_sigma70_r4"/>
</dbReference>
<dbReference type="InterPro" id="IPR000943">
    <property type="entry name" value="RNA_pol_sigma70"/>
</dbReference>
<dbReference type="KEGG" id="tsu:Tresu_1636"/>
<dbReference type="InterPro" id="IPR050239">
    <property type="entry name" value="Sigma-70_RNA_pol_init_factors"/>
</dbReference>
<dbReference type="STRING" id="869209.Tresu_1636"/>
<dbReference type="GO" id="GO:0003677">
    <property type="term" value="F:DNA binding"/>
    <property type="evidence" value="ECO:0007669"/>
    <property type="project" value="UniProtKB-KW"/>
</dbReference>
<dbReference type="PRINTS" id="PR00046">
    <property type="entry name" value="SIGMA70FCT"/>
</dbReference>
<dbReference type="InterPro" id="IPR036388">
    <property type="entry name" value="WH-like_DNA-bd_sf"/>
</dbReference>
<dbReference type="SUPFAM" id="SSF88946">
    <property type="entry name" value="Sigma2 domain of RNA polymerase sigma factors"/>
    <property type="match status" value="1"/>
</dbReference>
<dbReference type="CDD" id="cd06171">
    <property type="entry name" value="Sigma70_r4"/>
    <property type="match status" value="1"/>
</dbReference>
<dbReference type="PANTHER" id="PTHR30603">
    <property type="entry name" value="RNA POLYMERASE SIGMA FACTOR RPO"/>
    <property type="match status" value="1"/>
</dbReference>
<evidence type="ECO:0000313" key="6">
    <source>
        <dbReference type="EMBL" id="AEB14535.1"/>
    </source>
</evidence>
<dbReference type="eggNOG" id="COG0568">
    <property type="taxonomic scope" value="Bacteria"/>
</dbReference>
<evidence type="ECO:0000313" key="7">
    <source>
        <dbReference type="Proteomes" id="UP000006852"/>
    </source>
</evidence>
<dbReference type="Gene3D" id="1.20.120.1810">
    <property type="match status" value="1"/>
</dbReference>
<reference evidence="6 7" key="1">
    <citation type="journal article" date="2011" name="Stand. Genomic Sci.">
        <title>Complete genome sequence of Treponema succinifaciens type strain (6091).</title>
        <authorList>
            <person name="Han C."/>
            <person name="Gronow S."/>
            <person name="Teshima H."/>
            <person name="Lapidus A."/>
            <person name="Nolan M."/>
            <person name="Lucas S."/>
            <person name="Hammon N."/>
            <person name="Deshpande S."/>
            <person name="Cheng J.F."/>
            <person name="Zeytun A."/>
            <person name="Tapia R."/>
            <person name="Goodwin L."/>
            <person name="Pitluck S."/>
            <person name="Liolios K."/>
            <person name="Pagani I."/>
            <person name="Ivanova N."/>
            <person name="Mavromatis K."/>
            <person name="Mikhailova N."/>
            <person name="Huntemann M."/>
            <person name="Pati A."/>
            <person name="Chen A."/>
            <person name="Palaniappan K."/>
            <person name="Land M."/>
            <person name="Hauser L."/>
            <person name="Brambilla E.M."/>
            <person name="Rohde M."/>
            <person name="Goker M."/>
            <person name="Woyke T."/>
            <person name="Bristow J."/>
            <person name="Eisen J.A."/>
            <person name="Markowitz V."/>
            <person name="Hugenholtz P."/>
            <person name="Kyrpides N.C."/>
            <person name="Klenk H.P."/>
            <person name="Detter J.C."/>
        </authorList>
    </citation>
    <scope>NUCLEOTIDE SEQUENCE [LARGE SCALE GENOMIC DNA]</scope>
    <source>
        <strain evidence="7">ATCC 33096 / DSM 2489 / 6091</strain>
    </source>
</reference>
<keyword evidence="7" id="KW-1185">Reference proteome</keyword>
<keyword evidence="3" id="KW-0238">DNA-binding</keyword>
<proteinExistence type="predicted"/>
<feature type="domain" description="RNA polymerase sigma-70" evidence="5">
    <location>
        <begin position="308"/>
        <end position="334"/>
    </location>
</feature>
<dbReference type="PROSITE" id="PS00716">
    <property type="entry name" value="SIGMA70_2"/>
    <property type="match status" value="1"/>
</dbReference>
<dbReference type="Pfam" id="PF04542">
    <property type="entry name" value="Sigma70_r2"/>
    <property type="match status" value="1"/>
</dbReference>
<dbReference type="InterPro" id="IPR013325">
    <property type="entry name" value="RNA_pol_sigma_r2"/>
</dbReference>
<sequence length="349" mass="41459">MTVSEIQNSLFSQYRNKGFLSENEITDCCICNNLDFFETDEVMQFLIDKKVLFSEKKGEIIYEEEDIYDKAQIDYDEFFDTVLTEYPDFKIIVAHIKSIKPPQHREWKNLIYEAQSGNVYAFNRMTEMYLRGVLRISYNFAKENYCDFEEAFQNGTIGLIRAIKNFDVTSPNSFASYYSLSVLSEMQRKYSVKNSFFDLPVHFSQKTFEFLGIISKYLAKGKTPEESIGIISDDFYLEINPKLKMYFLPYLDLDAISYENFAFDIHIEDDIIYESLKEQLNEVLHTLPERERKVLEMRFGLNNLKQMTLEEVGKYYNVSRERIRQIEKKALRRLRHPHRASGLRDYIDY</sequence>
<name>F2NVU8_TRES6</name>